<feature type="domain" description="3-hydroxybutyryl-CoA dehydrogenase reduced Rossmann-fold" evidence="4">
    <location>
        <begin position="342"/>
        <end position="409"/>
    </location>
</feature>
<sequence length="489" mass="51157">MKQRVGVAGAGTMGAGIAQTAAQAGYLVIVFDIDQGSLGRGRAMVAKSLASLVAKGHLSAEQSAEVEGRIGWSTEVNALRSADIVIEAVIEDPRVKRSLFAAIEMTVTDHCIVATNTSSLSVSKLAQDLRLPARFAGLHFFNPVPAMRLVEVIAGTSTDPAVIDQLSNLVRDWGKVAVTARDVPGFIVNRVARPYYGEGFRALGEAAAEAPTIDAALEGSGGFRMGPLALADLIGQDINYAVASSIFEAYGGQTRFRPETAQASLVELGHFGRKTGLGVYDYAAPRPRPANQDPAIEVTGIGVSNDPGLADLLIRAIPAKVPLEVRDDLPAGALSIDGTLILMTDGRTAARRAEAVGRPVVLFDLCRDFGASSNLVFAASPDSSDQDLARASSLARLTGKAALVIKDRPGMLVLRTWSQLANAAADALADQVAHREGIDQAMQYGTNYPEGPLALAARIGPAFVSQALAYIAAETGDSRYSPSPAIAGL</sequence>
<reference evidence="5 6" key="1">
    <citation type="submission" date="2018-09" db="EMBL/GenBank/DDBJ databases">
        <authorList>
            <person name="Zhu H."/>
        </authorList>
    </citation>
    <scope>NUCLEOTIDE SEQUENCE [LARGE SCALE GENOMIC DNA]</scope>
    <source>
        <strain evidence="5 6">K1W22B-8</strain>
    </source>
</reference>
<dbReference type="PANTHER" id="PTHR48075">
    <property type="entry name" value="3-HYDROXYACYL-COA DEHYDROGENASE FAMILY PROTEIN"/>
    <property type="match status" value="1"/>
</dbReference>
<dbReference type="GO" id="GO:0006631">
    <property type="term" value="P:fatty acid metabolic process"/>
    <property type="evidence" value="ECO:0007669"/>
    <property type="project" value="InterPro"/>
</dbReference>
<feature type="domain" description="3-hydroxyacyl-CoA dehydrogenase C-terminal" evidence="2">
    <location>
        <begin position="410"/>
        <end position="485"/>
    </location>
</feature>
<comment type="caution">
    <text evidence="5">The sequence shown here is derived from an EMBL/GenBank/DDBJ whole genome shotgun (WGS) entry which is preliminary data.</text>
</comment>
<dbReference type="Pfam" id="PF00725">
    <property type="entry name" value="3HCDH"/>
    <property type="match status" value="2"/>
</dbReference>
<keyword evidence="1 5" id="KW-0560">Oxidoreductase</keyword>
<dbReference type="InterPro" id="IPR006176">
    <property type="entry name" value="3-OHacyl-CoA_DH_NAD-bd"/>
</dbReference>
<dbReference type="PANTHER" id="PTHR48075:SF5">
    <property type="entry name" value="3-HYDROXYBUTYRYL-COA DEHYDROGENASE"/>
    <property type="match status" value="1"/>
</dbReference>
<dbReference type="OrthoDB" id="9771883at2"/>
<dbReference type="InterPro" id="IPR008927">
    <property type="entry name" value="6-PGluconate_DH-like_C_sf"/>
</dbReference>
<dbReference type="InterPro" id="IPR006108">
    <property type="entry name" value="3HC_DH_C"/>
</dbReference>
<keyword evidence="6" id="KW-1185">Reference proteome</keyword>
<dbReference type="Proteomes" id="UP000284605">
    <property type="component" value="Unassembled WGS sequence"/>
</dbReference>
<evidence type="ECO:0000256" key="1">
    <source>
        <dbReference type="ARBA" id="ARBA00023002"/>
    </source>
</evidence>
<dbReference type="Pfam" id="PF18321">
    <property type="entry name" value="3HCDH_RFF"/>
    <property type="match status" value="1"/>
</dbReference>
<dbReference type="NCBIfam" id="NF006124">
    <property type="entry name" value="PRK08268.1"/>
    <property type="match status" value="1"/>
</dbReference>
<dbReference type="GO" id="GO:0003857">
    <property type="term" value="F:(3S)-3-hydroxyacyl-CoA dehydrogenase (NAD+) activity"/>
    <property type="evidence" value="ECO:0007669"/>
    <property type="project" value="UniProtKB-EC"/>
</dbReference>
<feature type="domain" description="3-hydroxyacyl-CoA dehydrogenase NAD binding" evidence="3">
    <location>
        <begin position="5"/>
        <end position="182"/>
    </location>
</feature>
<dbReference type="RefSeq" id="WP_119781067.1">
    <property type="nucleotide sequence ID" value="NZ_QYUK01000011.1"/>
</dbReference>
<dbReference type="SUPFAM" id="SSF48179">
    <property type="entry name" value="6-phosphogluconate dehydrogenase C-terminal domain-like"/>
    <property type="match status" value="2"/>
</dbReference>
<dbReference type="Gene3D" id="3.40.50.720">
    <property type="entry name" value="NAD(P)-binding Rossmann-like Domain"/>
    <property type="match status" value="1"/>
</dbReference>
<protein>
    <submittedName>
        <fullName evidence="5">3-hydroxyacyl-CoA dehydrogenase</fullName>
        <ecNumber evidence="5">1.1.1.35</ecNumber>
    </submittedName>
</protein>
<dbReference type="EMBL" id="QYUK01000011">
    <property type="protein sequence ID" value="RJF89356.1"/>
    <property type="molecule type" value="Genomic_DNA"/>
</dbReference>
<gene>
    <name evidence="5" type="ORF">D3874_22240</name>
</gene>
<proteinExistence type="predicted"/>
<evidence type="ECO:0000313" key="6">
    <source>
        <dbReference type="Proteomes" id="UP000284605"/>
    </source>
</evidence>
<dbReference type="FunFam" id="3.40.50.720:FF:000009">
    <property type="entry name" value="Fatty oxidation complex, alpha subunit"/>
    <property type="match status" value="1"/>
</dbReference>
<dbReference type="InterPro" id="IPR041040">
    <property type="entry name" value="3HCDH_RFF"/>
</dbReference>
<evidence type="ECO:0000313" key="5">
    <source>
        <dbReference type="EMBL" id="RJF89356.1"/>
    </source>
</evidence>
<evidence type="ECO:0000259" key="3">
    <source>
        <dbReference type="Pfam" id="PF02737"/>
    </source>
</evidence>
<evidence type="ECO:0000259" key="4">
    <source>
        <dbReference type="Pfam" id="PF18321"/>
    </source>
</evidence>
<dbReference type="SUPFAM" id="SSF51735">
    <property type="entry name" value="NAD(P)-binding Rossmann-fold domains"/>
    <property type="match status" value="1"/>
</dbReference>
<organism evidence="5 6">
    <name type="scientific">Oleomonas cavernae</name>
    <dbReference type="NCBI Taxonomy" id="2320859"/>
    <lineage>
        <taxon>Bacteria</taxon>
        <taxon>Pseudomonadati</taxon>
        <taxon>Pseudomonadota</taxon>
        <taxon>Alphaproteobacteria</taxon>
        <taxon>Acetobacterales</taxon>
        <taxon>Acetobacteraceae</taxon>
        <taxon>Oleomonas</taxon>
    </lineage>
</organism>
<dbReference type="Pfam" id="PF02737">
    <property type="entry name" value="3HCDH_N"/>
    <property type="match status" value="1"/>
</dbReference>
<feature type="domain" description="3-hydroxyacyl-CoA dehydrogenase C-terminal" evidence="2">
    <location>
        <begin position="185"/>
        <end position="282"/>
    </location>
</feature>
<dbReference type="Gene3D" id="1.10.1040.10">
    <property type="entry name" value="N-(1-d-carboxylethyl)-l-norvaline Dehydrogenase, domain 2"/>
    <property type="match status" value="1"/>
</dbReference>
<name>A0A418WH39_9PROT</name>
<dbReference type="InterPro" id="IPR013328">
    <property type="entry name" value="6PGD_dom2"/>
</dbReference>
<dbReference type="Gene3D" id="1.10.1040.50">
    <property type="match status" value="1"/>
</dbReference>
<dbReference type="InterPro" id="IPR036291">
    <property type="entry name" value="NAD(P)-bd_dom_sf"/>
</dbReference>
<dbReference type="AlphaFoldDB" id="A0A418WH39"/>
<accession>A0A418WH39</accession>
<dbReference type="GO" id="GO:0070403">
    <property type="term" value="F:NAD+ binding"/>
    <property type="evidence" value="ECO:0007669"/>
    <property type="project" value="InterPro"/>
</dbReference>
<evidence type="ECO:0000259" key="2">
    <source>
        <dbReference type="Pfam" id="PF00725"/>
    </source>
</evidence>
<dbReference type="EC" id="1.1.1.35" evidence="5"/>